<dbReference type="EMBL" id="VFPM01000001">
    <property type="protein sequence ID" value="TQM64080.1"/>
    <property type="molecule type" value="Genomic_DNA"/>
</dbReference>
<dbReference type="Pfam" id="PF02104">
    <property type="entry name" value="SURF1"/>
    <property type="match status" value="1"/>
</dbReference>
<dbReference type="PROSITE" id="PS50895">
    <property type="entry name" value="SURF1"/>
    <property type="match status" value="1"/>
</dbReference>
<sequence length="273" mass="28834">MTYSGWVLRGLLSPKWVGLFALVLVIVAACTLLGLWQLGVARDEGHKQAVAAASQLQRAPLQQVTRAHSAFEAEFSNRPVSVTGTYDDTRTILVVDRRLGDRAGSWVVTPLVTEGGTVAVLRGFVDGVPATAPATPTGVVTVEGSLGPTESPRPGAPLPAPQRRSVDLAALVNEWPGDLYNVLVLASSETSAAPASSGSGGAAATDTATASRAGGLTRVPPPDIDTPLNLRNAAYAVQWWVFGLFAIWMWWKMFRAEQQADAVPAAEREEIPA</sequence>
<keyword evidence="4 6" id="KW-1133">Transmembrane helix</keyword>
<reference evidence="8 9" key="1">
    <citation type="submission" date="2019-06" db="EMBL/GenBank/DDBJ databases">
        <title>Genome sequencing of plant associated microbes to promote plant fitness in Sorghum bicolor and Oryza sativa.</title>
        <authorList>
            <person name="Coleman-Derr D."/>
        </authorList>
    </citation>
    <scope>NUCLEOTIDE SEQUENCE [LARGE SCALE GENOMIC DNA]</scope>
    <source>
        <strain evidence="8 9">KV-663</strain>
    </source>
</reference>
<dbReference type="Proteomes" id="UP000316747">
    <property type="component" value="Unassembled WGS sequence"/>
</dbReference>
<accession>A0A543I0P2</accession>
<proteinExistence type="inferred from homology"/>
<dbReference type="OrthoDB" id="3266379at2"/>
<evidence type="ECO:0000256" key="6">
    <source>
        <dbReference type="RuleBase" id="RU363076"/>
    </source>
</evidence>
<keyword evidence="3 6" id="KW-0812">Transmembrane</keyword>
<evidence type="ECO:0000256" key="3">
    <source>
        <dbReference type="ARBA" id="ARBA00022692"/>
    </source>
</evidence>
<feature type="region of interest" description="Disordered" evidence="7">
    <location>
        <begin position="193"/>
        <end position="222"/>
    </location>
</feature>
<feature type="compositionally biased region" description="Low complexity" evidence="7">
    <location>
        <begin position="193"/>
        <end position="215"/>
    </location>
</feature>
<feature type="transmembrane region" description="Helical" evidence="6">
    <location>
        <begin position="233"/>
        <end position="251"/>
    </location>
</feature>
<comment type="caution">
    <text evidence="8">The sequence shown here is derived from an EMBL/GenBank/DDBJ whole genome shotgun (WGS) entry which is preliminary data.</text>
</comment>
<dbReference type="PANTHER" id="PTHR23427:SF2">
    <property type="entry name" value="SURFEIT LOCUS PROTEIN 1"/>
    <property type="match status" value="1"/>
</dbReference>
<evidence type="ECO:0000256" key="4">
    <source>
        <dbReference type="ARBA" id="ARBA00022989"/>
    </source>
</evidence>
<dbReference type="GO" id="GO:0005886">
    <property type="term" value="C:plasma membrane"/>
    <property type="evidence" value="ECO:0007669"/>
    <property type="project" value="UniProtKB-SubCell"/>
</dbReference>
<keyword evidence="5 6" id="KW-0472">Membrane</keyword>
<evidence type="ECO:0000313" key="9">
    <source>
        <dbReference type="Proteomes" id="UP000316747"/>
    </source>
</evidence>
<gene>
    <name evidence="8" type="ORF">FBY41_0440</name>
</gene>
<feature type="transmembrane region" description="Helical" evidence="6">
    <location>
        <begin position="16"/>
        <end position="38"/>
    </location>
</feature>
<comment type="subcellular location">
    <subcellularLocation>
        <location evidence="6">Cell membrane</location>
        <topology evidence="6">Multi-pass membrane protein</topology>
    </subcellularLocation>
    <subcellularLocation>
        <location evidence="1">Membrane</location>
    </subcellularLocation>
</comment>
<comment type="similarity">
    <text evidence="2 6">Belongs to the SURF1 family.</text>
</comment>
<dbReference type="InterPro" id="IPR045214">
    <property type="entry name" value="Surf1/Surf4"/>
</dbReference>
<evidence type="ECO:0000256" key="5">
    <source>
        <dbReference type="ARBA" id="ARBA00023136"/>
    </source>
</evidence>
<evidence type="ECO:0000256" key="7">
    <source>
        <dbReference type="SAM" id="MobiDB-lite"/>
    </source>
</evidence>
<dbReference type="PANTHER" id="PTHR23427">
    <property type="entry name" value="SURFEIT LOCUS PROTEIN"/>
    <property type="match status" value="1"/>
</dbReference>
<dbReference type="InterPro" id="IPR002994">
    <property type="entry name" value="Surf1/Shy1"/>
</dbReference>
<dbReference type="CDD" id="cd06662">
    <property type="entry name" value="SURF1"/>
    <property type="match status" value="1"/>
</dbReference>
<keyword evidence="9" id="KW-1185">Reference proteome</keyword>
<evidence type="ECO:0000256" key="1">
    <source>
        <dbReference type="ARBA" id="ARBA00004370"/>
    </source>
</evidence>
<keyword evidence="6" id="KW-1003">Cell membrane</keyword>
<name>A0A543I0P2_9MICO</name>
<protein>
    <recommendedName>
        <fullName evidence="6">SURF1-like protein</fullName>
    </recommendedName>
</protein>
<dbReference type="AlphaFoldDB" id="A0A543I0P2"/>
<evidence type="ECO:0000313" key="8">
    <source>
        <dbReference type="EMBL" id="TQM64080.1"/>
    </source>
</evidence>
<organism evidence="8 9">
    <name type="scientific">Humibacillus xanthopallidus</name>
    <dbReference type="NCBI Taxonomy" id="412689"/>
    <lineage>
        <taxon>Bacteria</taxon>
        <taxon>Bacillati</taxon>
        <taxon>Actinomycetota</taxon>
        <taxon>Actinomycetes</taxon>
        <taxon>Micrococcales</taxon>
        <taxon>Intrasporangiaceae</taxon>
        <taxon>Humibacillus</taxon>
    </lineage>
</organism>
<evidence type="ECO:0000256" key="2">
    <source>
        <dbReference type="ARBA" id="ARBA00007165"/>
    </source>
</evidence>